<keyword evidence="3 4" id="KW-0808">Transferase</keyword>
<dbReference type="FunFam" id="3.40.50.2000:FF:000054">
    <property type="entry name" value="Glycosyltransferase"/>
    <property type="match status" value="1"/>
</dbReference>
<dbReference type="EC" id="2.4.1.-" evidence="5"/>
<accession>A0A835Q4A7</accession>
<evidence type="ECO:0000256" key="1">
    <source>
        <dbReference type="ARBA" id="ARBA00009995"/>
    </source>
</evidence>
<evidence type="ECO:0000256" key="4">
    <source>
        <dbReference type="RuleBase" id="RU003718"/>
    </source>
</evidence>
<comment type="similarity">
    <text evidence="1 4">Belongs to the UDP-glycosyltransferase family.</text>
</comment>
<dbReference type="PROSITE" id="PS00375">
    <property type="entry name" value="UDPGT"/>
    <property type="match status" value="1"/>
</dbReference>
<dbReference type="InterPro" id="IPR035595">
    <property type="entry name" value="UDP_glycos_trans_CS"/>
</dbReference>
<evidence type="ECO:0000256" key="5">
    <source>
        <dbReference type="RuleBase" id="RU362057"/>
    </source>
</evidence>
<sequence length="472" mass="51322">MEDGGAQRPHVAILPTPGTGHLFPIAELAKLLVDRHGFTATIITFAESANKTQSNILASLPSAITTVVLPPVSLSDLPPDARIETRISLASARAVPSVRSVLLSLRSSTRLVAFVVDLFASPASEAALELSIPRYVFIPTNLQFLTLMLHFHSLHAATNLDFWQLPEPVRLPGFPPIPGQDILHPLQDRKNPCYKWMLEQARRYRESDGILVNSFDAIEEEAAKLLTGGDATGWPRVYPVGPLIRTRGASREEGAYCIRWLDEQPQGSVIYVSFGSAGTLSTEQLVELAMGLEASGQRFLWVLRSPSDANSAASYFTARSADDPLTYLPEGFLERTKGVGLVVASWAPQIEVLGHAATGGFLSHCGWNSTLESVVNGVPMIAWPLFAEQRMNAVMLVDGVGVALRVKGREDGVVERAEVARLVRELMEGERGKELRKRAKELEAAAAKALAEEDGSSSRALAAVAERWKKYG</sequence>
<reference evidence="6 7" key="1">
    <citation type="journal article" date="2020" name="Nat. Food">
        <title>A phased Vanilla planifolia genome enables genetic improvement of flavour and production.</title>
        <authorList>
            <person name="Hasing T."/>
            <person name="Tang H."/>
            <person name="Brym M."/>
            <person name="Khazi F."/>
            <person name="Huang T."/>
            <person name="Chambers A.H."/>
        </authorList>
    </citation>
    <scope>NUCLEOTIDE SEQUENCE [LARGE SCALE GENOMIC DNA]</scope>
    <source>
        <tissue evidence="6">Leaf</tissue>
    </source>
</reference>
<dbReference type="Proteomes" id="UP000636800">
    <property type="component" value="Chromosome 10"/>
</dbReference>
<protein>
    <recommendedName>
        <fullName evidence="5">Glycosyltransferase</fullName>
        <ecNumber evidence="5">2.4.1.-</ecNumber>
    </recommendedName>
</protein>
<dbReference type="Gene3D" id="3.40.50.2000">
    <property type="entry name" value="Glycogen Phosphorylase B"/>
    <property type="match status" value="2"/>
</dbReference>
<keyword evidence="2 4" id="KW-0328">Glycosyltransferase</keyword>
<dbReference type="PANTHER" id="PTHR48046:SF1">
    <property type="entry name" value="GLYCOSYLTRANSFERASE-RELATED"/>
    <property type="match status" value="1"/>
</dbReference>
<dbReference type="PANTHER" id="PTHR48046">
    <property type="entry name" value="UDP-GLYCOSYLTRANSFERASE 72E1"/>
    <property type="match status" value="1"/>
</dbReference>
<evidence type="ECO:0000256" key="2">
    <source>
        <dbReference type="ARBA" id="ARBA00022676"/>
    </source>
</evidence>
<dbReference type="AlphaFoldDB" id="A0A835Q4A7"/>
<comment type="caution">
    <text evidence="6">The sequence shown here is derived from an EMBL/GenBank/DDBJ whole genome shotgun (WGS) entry which is preliminary data.</text>
</comment>
<dbReference type="EMBL" id="JADCNL010000010">
    <property type="protein sequence ID" value="KAG0463950.1"/>
    <property type="molecule type" value="Genomic_DNA"/>
</dbReference>
<proteinExistence type="inferred from homology"/>
<keyword evidence="7" id="KW-1185">Reference proteome</keyword>
<dbReference type="Pfam" id="PF00201">
    <property type="entry name" value="UDPGT"/>
    <property type="match status" value="1"/>
</dbReference>
<dbReference type="GO" id="GO:0008194">
    <property type="term" value="F:UDP-glycosyltransferase activity"/>
    <property type="evidence" value="ECO:0007669"/>
    <property type="project" value="InterPro"/>
</dbReference>
<evidence type="ECO:0000313" key="6">
    <source>
        <dbReference type="EMBL" id="KAG0463950.1"/>
    </source>
</evidence>
<name>A0A835Q4A7_VANPL</name>
<evidence type="ECO:0000313" key="7">
    <source>
        <dbReference type="Proteomes" id="UP000636800"/>
    </source>
</evidence>
<dbReference type="SUPFAM" id="SSF53756">
    <property type="entry name" value="UDP-Glycosyltransferase/glycogen phosphorylase"/>
    <property type="match status" value="1"/>
</dbReference>
<dbReference type="CDD" id="cd03784">
    <property type="entry name" value="GT1_Gtf-like"/>
    <property type="match status" value="1"/>
</dbReference>
<gene>
    <name evidence="6" type="ORF">HPP92_020019</name>
</gene>
<dbReference type="FunFam" id="3.40.50.2000:FF:000051">
    <property type="entry name" value="Glycosyltransferase"/>
    <property type="match status" value="1"/>
</dbReference>
<dbReference type="InterPro" id="IPR002213">
    <property type="entry name" value="UDP_glucos_trans"/>
</dbReference>
<evidence type="ECO:0000256" key="3">
    <source>
        <dbReference type="ARBA" id="ARBA00022679"/>
    </source>
</evidence>
<organism evidence="6 7">
    <name type="scientific">Vanilla planifolia</name>
    <name type="common">Vanilla</name>
    <dbReference type="NCBI Taxonomy" id="51239"/>
    <lineage>
        <taxon>Eukaryota</taxon>
        <taxon>Viridiplantae</taxon>
        <taxon>Streptophyta</taxon>
        <taxon>Embryophyta</taxon>
        <taxon>Tracheophyta</taxon>
        <taxon>Spermatophyta</taxon>
        <taxon>Magnoliopsida</taxon>
        <taxon>Liliopsida</taxon>
        <taxon>Asparagales</taxon>
        <taxon>Orchidaceae</taxon>
        <taxon>Vanilloideae</taxon>
        <taxon>Vanilleae</taxon>
        <taxon>Vanilla</taxon>
    </lineage>
</organism>